<evidence type="ECO:0000259" key="1">
    <source>
        <dbReference type="Pfam" id="PF03992"/>
    </source>
</evidence>
<dbReference type="GO" id="GO:0004497">
    <property type="term" value="F:monooxygenase activity"/>
    <property type="evidence" value="ECO:0007669"/>
    <property type="project" value="UniProtKB-KW"/>
</dbReference>
<organism evidence="2 3">
    <name type="scientific">Vreelandella glaciei</name>
    <dbReference type="NCBI Taxonomy" id="186761"/>
    <lineage>
        <taxon>Bacteria</taxon>
        <taxon>Pseudomonadati</taxon>
        <taxon>Pseudomonadota</taxon>
        <taxon>Gammaproteobacteria</taxon>
        <taxon>Oceanospirillales</taxon>
        <taxon>Halomonadaceae</taxon>
        <taxon>Vreelandella</taxon>
    </lineage>
</organism>
<evidence type="ECO:0000313" key="2">
    <source>
        <dbReference type="EMBL" id="NYS79232.1"/>
    </source>
</evidence>
<dbReference type="RefSeq" id="WP_179916647.1">
    <property type="nucleotide sequence ID" value="NZ_CAXBPG010000019.1"/>
</dbReference>
<gene>
    <name evidence="2" type="ORF">HZS80_16165</name>
</gene>
<keyword evidence="2" id="KW-0560">Oxidoreductase</keyword>
<reference evidence="2 3" key="1">
    <citation type="journal article" date="2003" name="Extremophiles">
        <title>Halomonas glaciei sp. nov. isolated from fast ice of Adelie Land, Antarctica.</title>
        <authorList>
            <person name="Reddy G.S."/>
            <person name="Raghavan P.U."/>
            <person name="Sarita N.B."/>
            <person name="Prakash J.S."/>
            <person name="Nagesh N."/>
            <person name="Delille D."/>
            <person name="Shivaji S."/>
        </authorList>
    </citation>
    <scope>NUCLEOTIDE SEQUENCE [LARGE SCALE GENOMIC DNA]</scope>
    <source>
        <strain evidence="2 3">DD39</strain>
    </source>
</reference>
<dbReference type="SUPFAM" id="SSF54909">
    <property type="entry name" value="Dimeric alpha+beta barrel"/>
    <property type="match status" value="1"/>
</dbReference>
<sequence length="93" mass="10509">MSKIILEGHIMVSDADLPAVKAELPIHIQLTRQEEGCLRFDVTQSPGTGNVFFVSEVFIDQAAFEAHQRRVRLSDWGRVASNVERHYQVTEAD</sequence>
<feature type="domain" description="ABM" evidence="1">
    <location>
        <begin position="11"/>
        <end position="70"/>
    </location>
</feature>
<name>A0A7Z0RZE4_9GAMM</name>
<dbReference type="InterPro" id="IPR007138">
    <property type="entry name" value="ABM_dom"/>
</dbReference>
<accession>A0A7Z0RZE4</accession>
<dbReference type="Pfam" id="PF03992">
    <property type="entry name" value="ABM"/>
    <property type="match status" value="1"/>
</dbReference>
<keyword evidence="3" id="KW-1185">Reference proteome</keyword>
<dbReference type="AlphaFoldDB" id="A0A7Z0RZE4"/>
<dbReference type="Gene3D" id="3.30.70.100">
    <property type="match status" value="1"/>
</dbReference>
<comment type="caution">
    <text evidence="2">The sequence shown here is derived from an EMBL/GenBank/DDBJ whole genome shotgun (WGS) entry which is preliminary data.</text>
</comment>
<dbReference type="InterPro" id="IPR011008">
    <property type="entry name" value="Dimeric_a/b-barrel"/>
</dbReference>
<dbReference type="Proteomes" id="UP000526892">
    <property type="component" value="Unassembled WGS sequence"/>
</dbReference>
<keyword evidence="2" id="KW-0503">Monooxygenase</keyword>
<dbReference type="EMBL" id="JACCDE010000025">
    <property type="protein sequence ID" value="NYS79232.1"/>
    <property type="molecule type" value="Genomic_DNA"/>
</dbReference>
<protein>
    <submittedName>
        <fullName evidence="2">Antibiotic biosynthesis monooxygenase</fullName>
    </submittedName>
</protein>
<evidence type="ECO:0000313" key="3">
    <source>
        <dbReference type="Proteomes" id="UP000526892"/>
    </source>
</evidence>
<proteinExistence type="predicted"/>